<comment type="caution">
    <text evidence="2">The sequence shown here is derived from an EMBL/GenBank/DDBJ whole genome shotgun (WGS) entry which is preliminary data.</text>
</comment>
<reference evidence="2 3" key="1">
    <citation type="submission" date="2019-04" db="EMBL/GenBank/DDBJ databases">
        <title>Chromosome genome assembly for Takifugu flavidus.</title>
        <authorList>
            <person name="Xiao S."/>
        </authorList>
    </citation>
    <scope>NUCLEOTIDE SEQUENCE [LARGE SCALE GENOMIC DNA]</scope>
    <source>
        <strain evidence="2">HTHZ2018</strain>
        <tissue evidence="2">Muscle</tissue>
    </source>
</reference>
<evidence type="ECO:0000313" key="3">
    <source>
        <dbReference type="Proteomes" id="UP000324091"/>
    </source>
</evidence>
<organism evidence="2 3">
    <name type="scientific">Takifugu flavidus</name>
    <name type="common">sansaifugu</name>
    <dbReference type="NCBI Taxonomy" id="433684"/>
    <lineage>
        <taxon>Eukaryota</taxon>
        <taxon>Metazoa</taxon>
        <taxon>Chordata</taxon>
        <taxon>Craniata</taxon>
        <taxon>Vertebrata</taxon>
        <taxon>Euteleostomi</taxon>
        <taxon>Actinopterygii</taxon>
        <taxon>Neopterygii</taxon>
        <taxon>Teleostei</taxon>
        <taxon>Neoteleostei</taxon>
        <taxon>Acanthomorphata</taxon>
        <taxon>Eupercaria</taxon>
        <taxon>Tetraodontiformes</taxon>
        <taxon>Tetradontoidea</taxon>
        <taxon>Tetraodontidae</taxon>
        <taxon>Takifugu</taxon>
    </lineage>
</organism>
<dbReference type="AlphaFoldDB" id="A0A5C6MIH7"/>
<keyword evidence="3" id="KW-1185">Reference proteome</keyword>
<dbReference type="Pfam" id="PF13843">
    <property type="entry name" value="DDE_Tnp_1_7"/>
    <property type="match status" value="1"/>
</dbReference>
<sequence length="273" mass="31239">MSLQTFRMISRVLRFDNRDTRARSDKLAPIRDVWERWMQLLPLMFNPGPEVTVDELVLDMTAGLQGHNITCDTFFTSYDLGQELLMRKLSMVGTVKKNKPELPAEILQVKDRAPLSSKFAFTDTTTVVPYCPKRKWNVILMLTLHKDAAVSSGSDKKPTIILDYNKNKGGVDNLDKLTATYTCQRMTRRWPMVVFYNILDVSACNTFVLWTHIHQGWNSTKKAKWRMFLEELGSHTLSEGNSNTKSIRNSILLSQPCLNTNQNSHSHNPTQAT</sequence>
<accession>A0A5C6MIH7</accession>
<evidence type="ECO:0000259" key="1">
    <source>
        <dbReference type="Pfam" id="PF13843"/>
    </source>
</evidence>
<gene>
    <name evidence="2" type="ORF">D4764_0276230</name>
</gene>
<proteinExistence type="predicted"/>
<dbReference type="PANTHER" id="PTHR46599">
    <property type="entry name" value="PIGGYBAC TRANSPOSABLE ELEMENT-DERIVED PROTEIN 4"/>
    <property type="match status" value="1"/>
</dbReference>
<dbReference type="PANTHER" id="PTHR46599:SF6">
    <property type="entry name" value="DUAL SPECIFICITY PHOSPHATASE 26"/>
    <property type="match status" value="1"/>
</dbReference>
<feature type="domain" description="PiggyBac transposable element-derived protein" evidence="1">
    <location>
        <begin position="53"/>
        <end position="207"/>
    </location>
</feature>
<dbReference type="EMBL" id="RHFK02000051">
    <property type="protein sequence ID" value="TWW54892.1"/>
    <property type="molecule type" value="Genomic_DNA"/>
</dbReference>
<protein>
    <recommendedName>
        <fullName evidence="1">PiggyBac transposable element-derived protein domain-containing protein</fullName>
    </recommendedName>
</protein>
<evidence type="ECO:0000313" key="2">
    <source>
        <dbReference type="EMBL" id="TWW54892.1"/>
    </source>
</evidence>
<dbReference type="Proteomes" id="UP000324091">
    <property type="component" value="Unassembled WGS sequence"/>
</dbReference>
<name>A0A5C6MIH7_9TELE</name>
<dbReference type="InterPro" id="IPR029526">
    <property type="entry name" value="PGBD"/>
</dbReference>